<evidence type="ECO:0000256" key="2">
    <source>
        <dbReference type="ARBA" id="ARBA00022694"/>
    </source>
</evidence>
<evidence type="ECO:0000256" key="4">
    <source>
        <dbReference type="ARBA" id="ARBA00022837"/>
    </source>
</evidence>
<dbReference type="InterPro" id="IPR023572">
    <property type="entry name" value="Archease_dom"/>
</dbReference>
<dbReference type="Gene3D" id="3.55.10.10">
    <property type="entry name" value="Archease domain"/>
    <property type="match status" value="1"/>
</dbReference>
<sequence>MSSEEAFAISWKQLPQRDCWRANDNLAEQDQDTSNVVHRKFNLKQCENPIALQSGGWEYLDHTADVQIHSWGIDMSEAYGAAVVAMSGYMVELGDIPGNLQAEVHIQGHDEQSLLFNLMDECLYVFHTEQFVTKRVIVQSLDTFTWEIKATLQGGSFDSSRHSQGTEVKAITYSNMQIVKKPGSVEAFVIVDI</sequence>
<reference evidence="7 8" key="1">
    <citation type="journal article" date="2018" name="Mol. Biol. Evol.">
        <title>Analysis of the draft genome of the red seaweed Gracilariopsis chorda provides insights into genome size evolution in Rhodophyta.</title>
        <authorList>
            <person name="Lee J."/>
            <person name="Yang E.C."/>
            <person name="Graf L."/>
            <person name="Yang J.H."/>
            <person name="Qiu H."/>
            <person name="Zel Zion U."/>
            <person name="Chan C.X."/>
            <person name="Stephens T.G."/>
            <person name="Weber A.P.M."/>
            <person name="Boo G.H."/>
            <person name="Boo S.M."/>
            <person name="Kim K.M."/>
            <person name="Shin Y."/>
            <person name="Jung M."/>
            <person name="Lee S.J."/>
            <person name="Yim H.S."/>
            <person name="Lee J.H."/>
            <person name="Bhattacharya D."/>
            <person name="Yoon H.S."/>
        </authorList>
    </citation>
    <scope>NUCLEOTIDE SEQUENCE [LARGE SCALE GENOMIC DNA]</scope>
    <source>
        <strain evidence="7 8">SKKU-2015</strain>
        <tissue evidence="7">Whole body</tissue>
    </source>
</reference>
<name>A0A2V3IP05_9FLOR</name>
<keyword evidence="3" id="KW-0479">Metal-binding</keyword>
<dbReference type="FunFam" id="3.55.10.10:FF:000002">
    <property type="entry name" value="Archease, putative"/>
    <property type="match status" value="1"/>
</dbReference>
<evidence type="ECO:0000313" key="7">
    <source>
        <dbReference type="EMBL" id="PXF43793.1"/>
    </source>
</evidence>
<gene>
    <name evidence="7" type="ORF">BWQ96_06414</name>
</gene>
<feature type="domain" description="Archease" evidence="6">
    <location>
        <begin position="57"/>
        <end position="193"/>
    </location>
</feature>
<comment type="similarity">
    <text evidence="1">Belongs to the archease family.</text>
</comment>
<dbReference type="OrthoDB" id="2190767at2759"/>
<evidence type="ECO:0000259" key="6">
    <source>
        <dbReference type="Pfam" id="PF01951"/>
    </source>
</evidence>
<proteinExistence type="inferred from homology"/>
<evidence type="ECO:0000313" key="8">
    <source>
        <dbReference type="Proteomes" id="UP000247409"/>
    </source>
</evidence>
<dbReference type="PANTHER" id="PTHR12682:SF11">
    <property type="entry name" value="PROTEIN ARCHEASE"/>
    <property type="match status" value="1"/>
</dbReference>
<dbReference type="SUPFAM" id="SSF69819">
    <property type="entry name" value="MTH1598-like"/>
    <property type="match status" value="1"/>
</dbReference>
<dbReference type="GO" id="GO:0046872">
    <property type="term" value="F:metal ion binding"/>
    <property type="evidence" value="ECO:0007669"/>
    <property type="project" value="UniProtKB-KW"/>
</dbReference>
<dbReference type="PANTHER" id="PTHR12682">
    <property type="entry name" value="ARCHEASE"/>
    <property type="match status" value="1"/>
</dbReference>
<dbReference type="GO" id="GO:0006388">
    <property type="term" value="P:tRNA splicing, via endonucleolytic cleavage and ligation"/>
    <property type="evidence" value="ECO:0007669"/>
    <property type="project" value="TreeGrafter"/>
</dbReference>
<dbReference type="Proteomes" id="UP000247409">
    <property type="component" value="Unassembled WGS sequence"/>
</dbReference>
<protein>
    <recommendedName>
        <fullName evidence="5">Protein archease-like</fullName>
    </recommendedName>
</protein>
<dbReference type="Pfam" id="PF01951">
    <property type="entry name" value="Archease"/>
    <property type="match status" value="1"/>
</dbReference>
<evidence type="ECO:0000256" key="5">
    <source>
        <dbReference type="ARBA" id="ARBA00071898"/>
    </source>
</evidence>
<organism evidence="7 8">
    <name type="scientific">Gracilariopsis chorda</name>
    <dbReference type="NCBI Taxonomy" id="448386"/>
    <lineage>
        <taxon>Eukaryota</taxon>
        <taxon>Rhodophyta</taxon>
        <taxon>Florideophyceae</taxon>
        <taxon>Rhodymeniophycidae</taxon>
        <taxon>Gracilariales</taxon>
        <taxon>Gracilariaceae</taxon>
        <taxon>Gracilariopsis</taxon>
    </lineage>
</organism>
<comment type="caution">
    <text evidence="7">The sequence shown here is derived from an EMBL/GenBank/DDBJ whole genome shotgun (WGS) entry which is preliminary data.</text>
</comment>
<dbReference type="EMBL" id="NBIV01000110">
    <property type="protein sequence ID" value="PXF43793.1"/>
    <property type="molecule type" value="Genomic_DNA"/>
</dbReference>
<evidence type="ECO:0000256" key="1">
    <source>
        <dbReference type="ARBA" id="ARBA00007963"/>
    </source>
</evidence>
<evidence type="ECO:0000256" key="3">
    <source>
        <dbReference type="ARBA" id="ARBA00022723"/>
    </source>
</evidence>
<dbReference type="AlphaFoldDB" id="A0A2V3IP05"/>
<accession>A0A2V3IP05</accession>
<dbReference type="InterPro" id="IPR002804">
    <property type="entry name" value="Archease"/>
</dbReference>
<dbReference type="GO" id="GO:0072669">
    <property type="term" value="C:tRNA-splicing ligase complex"/>
    <property type="evidence" value="ECO:0007669"/>
    <property type="project" value="TreeGrafter"/>
</dbReference>
<keyword evidence="4" id="KW-0106">Calcium</keyword>
<keyword evidence="8" id="KW-1185">Reference proteome</keyword>
<keyword evidence="2" id="KW-0819">tRNA processing</keyword>
<dbReference type="STRING" id="448386.A0A2V3IP05"/>
<dbReference type="InterPro" id="IPR036820">
    <property type="entry name" value="Archease_dom_sf"/>
</dbReference>